<feature type="transmembrane region" description="Helical" evidence="1">
    <location>
        <begin position="124"/>
        <end position="146"/>
    </location>
</feature>
<sequence>MNTARAELRKLLTLPSLRLTALLTWTATLLLTYAYAAAESRGEPLGDAAALAPLGYTQAGFLVLGVLAAASEYQDGGQIHTTLLAMPRRLPLQAVKALALGAVTLPVAAATAATSTLPANGATWMPAATAYLTLTTLLGAAVAGVVRRAVPAVILLLGMYFIAGPLLRARPGSIAAAYLPDTAALNPSRGAAATIIWTLSALTLAALTFHRRDA</sequence>
<evidence type="ECO:0000313" key="2">
    <source>
        <dbReference type="EMBL" id="GIH01218.1"/>
    </source>
</evidence>
<feature type="transmembrane region" description="Helical" evidence="1">
    <location>
        <begin position="153"/>
        <end position="170"/>
    </location>
</feature>
<feature type="transmembrane region" description="Helical" evidence="1">
    <location>
        <begin position="52"/>
        <end position="73"/>
    </location>
</feature>
<accession>A0ABQ4F2U3</accession>
<evidence type="ECO:0000313" key="3">
    <source>
        <dbReference type="Proteomes" id="UP000621500"/>
    </source>
</evidence>
<dbReference type="Proteomes" id="UP000621500">
    <property type="component" value="Unassembled WGS sequence"/>
</dbReference>
<feature type="transmembrane region" description="Helical" evidence="1">
    <location>
        <begin position="94"/>
        <end position="112"/>
    </location>
</feature>
<feature type="transmembrane region" description="Helical" evidence="1">
    <location>
        <begin position="190"/>
        <end position="209"/>
    </location>
</feature>
<comment type="caution">
    <text evidence="2">The sequence shown here is derived from an EMBL/GenBank/DDBJ whole genome shotgun (WGS) entry which is preliminary data.</text>
</comment>
<gene>
    <name evidence="2" type="ORF">Pma05_77900</name>
</gene>
<keyword evidence="1" id="KW-1133">Transmembrane helix</keyword>
<name>A0ABQ4F2U3_9ACTN</name>
<dbReference type="RefSeq" id="WP_203862502.1">
    <property type="nucleotide sequence ID" value="NZ_BAAAZQ010000037.1"/>
</dbReference>
<protein>
    <recommendedName>
        <fullName evidence="4">ABC transporter permease</fullName>
    </recommendedName>
</protein>
<dbReference type="EMBL" id="BONX01000066">
    <property type="protein sequence ID" value="GIH01218.1"/>
    <property type="molecule type" value="Genomic_DNA"/>
</dbReference>
<keyword evidence="1" id="KW-0472">Membrane</keyword>
<keyword evidence="3" id="KW-1185">Reference proteome</keyword>
<evidence type="ECO:0000256" key="1">
    <source>
        <dbReference type="SAM" id="Phobius"/>
    </source>
</evidence>
<keyword evidence="1" id="KW-0812">Transmembrane</keyword>
<reference evidence="2 3" key="1">
    <citation type="submission" date="2021-01" db="EMBL/GenBank/DDBJ databases">
        <title>Whole genome shotgun sequence of Plantactinospora mayteni NBRC 109088.</title>
        <authorList>
            <person name="Komaki H."/>
            <person name="Tamura T."/>
        </authorList>
    </citation>
    <scope>NUCLEOTIDE SEQUENCE [LARGE SCALE GENOMIC DNA]</scope>
    <source>
        <strain evidence="2 3">NBRC 109088</strain>
    </source>
</reference>
<evidence type="ECO:0008006" key="4">
    <source>
        <dbReference type="Google" id="ProtNLM"/>
    </source>
</evidence>
<proteinExistence type="predicted"/>
<organism evidence="2 3">
    <name type="scientific">Plantactinospora mayteni</name>
    <dbReference type="NCBI Taxonomy" id="566021"/>
    <lineage>
        <taxon>Bacteria</taxon>
        <taxon>Bacillati</taxon>
        <taxon>Actinomycetota</taxon>
        <taxon>Actinomycetes</taxon>
        <taxon>Micromonosporales</taxon>
        <taxon>Micromonosporaceae</taxon>
        <taxon>Plantactinospora</taxon>
    </lineage>
</organism>